<feature type="region of interest" description="Disordered" evidence="1">
    <location>
        <begin position="1"/>
        <end position="20"/>
    </location>
</feature>
<dbReference type="AlphaFoldDB" id="A0A645DQZ4"/>
<evidence type="ECO:0000313" key="2">
    <source>
        <dbReference type="EMBL" id="MPM91679.1"/>
    </source>
</evidence>
<reference evidence="2" key="1">
    <citation type="submission" date="2019-08" db="EMBL/GenBank/DDBJ databases">
        <authorList>
            <person name="Kucharzyk K."/>
            <person name="Murdoch R.W."/>
            <person name="Higgins S."/>
            <person name="Loffler F."/>
        </authorList>
    </citation>
    <scope>NUCLEOTIDE SEQUENCE</scope>
</reference>
<evidence type="ECO:0000256" key="1">
    <source>
        <dbReference type="SAM" id="MobiDB-lite"/>
    </source>
</evidence>
<sequence length="161" mass="18931">MTELKKIRNRQKKRQSSDLKRSELDKIIKNRGDDLKSIKIQEVLLSLLFNDITLLNQAKGILSEEDFDDQFKNIWLQLQITAQAGDDPGILLINERLSPQELSLLTGLLSREESFEKPQEAFIQLLDSLKMQRGKERVFHKNTDDMKEMIQWYNQIKTRKT</sequence>
<comment type="caution">
    <text evidence="2">The sequence shown here is derived from an EMBL/GenBank/DDBJ whole genome shotgun (WGS) entry which is preliminary data.</text>
</comment>
<accession>A0A645DQZ4</accession>
<organism evidence="2">
    <name type="scientific">bioreactor metagenome</name>
    <dbReference type="NCBI Taxonomy" id="1076179"/>
    <lineage>
        <taxon>unclassified sequences</taxon>
        <taxon>metagenomes</taxon>
        <taxon>ecological metagenomes</taxon>
    </lineage>
</organism>
<proteinExistence type="predicted"/>
<name>A0A645DQZ4_9ZZZZ</name>
<dbReference type="EMBL" id="VSSQ01038708">
    <property type="protein sequence ID" value="MPM91679.1"/>
    <property type="molecule type" value="Genomic_DNA"/>
</dbReference>
<gene>
    <name evidence="2" type="ORF">SDC9_138811</name>
</gene>
<protein>
    <submittedName>
        <fullName evidence="2">Uncharacterized protein</fullName>
    </submittedName>
</protein>